<dbReference type="Proteomes" id="UP000185713">
    <property type="component" value="Unassembled WGS sequence"/>
</dbReference>
<gene>
    <name evidence="1" type="ORF">MPF_0316</name>
    <name evidence="2" type="ORF">SAMN06264941_1017</name>
</gene>
<keyword evidence="4" id="KW-1185">Reference proteome</keyword>
<dbReference type="RefSeq" id="WP_072358414.1">
    <property type="nucleotide sequence ID" value="NZ_FXBN01000001.1"/>
</dbReference>
<dbReference type="STRING" id="523843.SAMN06264941_1017"/>
<evidence type="ECO:0000313" key="1">
    <source>
        <dbReference type="EMBL" id="OJH49528.1"/>
    </source>
</evidence>
<reference evidence="4" key="3">
    <citation type="submission" date="2017-04" db="EMBL/GenBank/DDBJ databases">
        <authorList>
            <person name="Varghese N."/>
            <person name="Submissions S."/>
        </authorList>
    </citation>
    <scope>NUCLEOTIDE SEQUENCE [LARGE SCALE GENOMIC DNA]</scope>
    <source>
        <strain evidence="4">FDF-1</strain>
    </source>
</reference>
<reference evidence="2" key="2">
    <citation type="submission" date="2017-04" db="EMBL/GenBank/DDBJ databases">
        <authorList>
            <person name="Afonso C.L."/>
            <person name="Miller P.J."/>
            <person name="Scott M.A."/>
            <person name="Spackman E."/>
            <person name="Goraichik I."/>
            <person name="Dimitrov K.M."/>
            <person name="Suarez D.L."/>
            <person name="Swayne D.E."/>
        </authorList>
    </citation>
    <scope>NUCLEOTIDE SEQUENCE [LARGE SCALE GENOMIC DNA]</scope>
    <source>
        <strain evidence="2">FDF-1</strain>
    </source>
</reference>
<sequence length="82" mass="9813">MKRYTVALPDNFKKEIRKRKIFETYIRNNTISESDASFCESIDWHPVDELPVKDEVIDRIKEEKSFVKVHDPSDIFRSIPRD</sequence>
<name>A0A1L9C542_9EURY</name>
<proteinExistence type="predicted"/>
<accession>A0A1L9C542</accession>
<reference evidence="1 3" key="1">
    <citation type="submission" date="2014-12" db="EMBL/GenBank/DDBJ databases">
        <title>The genome sequence of Methanohalophilus portucalensis strain FDF1.</title>
        <authorList>
            <person name="Lai M.-C."/>
            <person name="Lai S.-J."/>
        </authorList>
    </citation>
    <scope>NUCLEOTIDE SEQUENCE [LARGE SCALE GENOMIC DNA]</scope>
    <source>
        <strain evidence="1 3">FDF-1</strain>
    </source>
</reference>
<dbReference type="AlphaFoldDB" id="A0A1L9C542"/>
<evidence type="ECO:0000313" key="4">
    <source>
        <dbReference type="Proteomes" id="UP000193969"/>
    </source>
</evidence>
<evidence type="ECO:0000313" key="3">
    <source>
        <dbReference type="Proteomes" id="UP000185713"/>
    </source>
</evidence>
<protein>
    <submittedName>
        <fullName evidence="1">Uncharacterized protein</fullName>
    </submittedName>
</protein>
<dbReference type="Proteomes" id="UP000193969">
    <property type="component" value="Unassembled WGS sequence"/>
</dbReference>
<evidence type="ECO:0000313" key="2">
    <source>
        <dbReference type="EMBL" id="SMH35617.1"/>
    </source>
</evidence>
<dbReference type="EMBL" id="JWTK01000002">
    <property type="protein sequence ID" value="OJH49528.1"/>
    <property type="molecule type" value="Genomic_DNA"/>
</dbReference>
<dbReference type="EMBL" id="FXBN01000001">
    <property type="protein sequence ID" value="SMH35617.1"/>
    <property type="molecule type" value="Genomic_DNA"/>
</dbReference>
<organism evidence="1 3">
    <name type="scientific">Methanohalophilus portucalensis FDF-1</name>
    <dbReference type="NCBI Taxonomy" id="523843"/>
    <lineage>
        <taxon>Archaea</taxon>
        <taxon>Methanobacteriati</taxon>
        <taxon>Methanobacteriota</taxon>
        <taxon>Stenosarchaea group</taxon>
        <taxon>Methanomicrobia</taxon>
        <taxon>Methanosarcinales</taxon>
        <taxon>Methanosarcinaceae</taxon>
        <taxon>Methanohalophilus</taxon>
    </lineage>
</organism>
<dbReference type="OrthoDB" id="39930at2157"/>